<feature type="transmembrane region" description="Helical" evidence="1">
    <location>
        <begin position="211"/>
        <end position="231"/>
    </location>
</feature>
<feature type="transmembrane region" description="Helical" evidence="1">
    <location>
        <begin position="145"/>
        <end position="166"/>
    </location>
</feature>
<keyword evidence="1" id="KW-1133">Transmembrane helix</keyword>
<keyword evidence="3" id="KW-1185">Reference proteome</keyword>
<feature type="transmembrane region" description="Helical" evidence="1">
    <location>
        <begin position="118"/>
        <end position="136"/>
    </location>
</feature>
<feature type="transmembrane region" description="Helical" evidence="1">
    <location>
        <begin position="178"/>
        <end position="199"/>
    </location>
</feature>
<name>A0ABS3L6K4_9ENTE</name>
<feature type="transmembrane region" description="Helical" evidence="1">
    <location>
        <begin position="83"/>
        <end position="103"/>
    </location>
</feature>
<reference evidence="2 3" key="1">
    <citation type="submission" date="2021-03" db="EMBL/GenBank/DDBJ databases">
        <title>Enterococcal diversity collection.</title>
        <authorList>
            <person name="Gilmore M.S."/>
            <person name="Schwartzman J."/>
            <person name="Van Tyne D."/>
            <person name="Martin M."/>
            <person name="Earl A.M."/>
            <person name="Manson A.L."/>
            <person name="Straub T."/>
            <person name="Salamzade R."/>
            <person name="Saavedra J."/>
            <person name="Lebreton F."/>
            <person name="Prichula J."/>
            <person name="Schaufler K."/>
            <person name="Gaca A."/>
            <person name="Sgardioli B."/>
            <person name="Wagenaar J."/>
            <person name="Strong T."/>
        </authorList>
    </citation>
    <scope>NUCLEOTIDE SEQUENCE [LARGE SCALE GENOMIC DNA]</scope>
    <source>
        <strain evidence="2 3">669A</strain>
    </source>
</reference>
<keyword evidence="1" id="KW-0472">Membrane</keyword>
<dbReference type="PANTHER" id="PTHR20992">
    <property type="entry name" value="AT15442P-RELATED"/>
    <property type="match status" value="1"/>
</dbReference>
<accession>A0ABS3L6K4</accession>
<gene>
    <name evidence="2" type="ORF">JZO70_03685</name>
</gene>
<evidence type="ECO:0000313" key="2">
    <source>
        <dbReference type="EMBL" id="MBO1305248.1"/>
    </source>
</evidence>
<evidence type="ECO:0000256" key="1">
    <source>
        <dbReference type="SAM" id="Phobius"/>
    </source>
</evidence>
<dbReference type="InterPro" id="IPR005240">
    <property type="entry name" value="DUF389"/>
</dbReference>
<dbReference type="PANTHER" id="PTHR20992:SF9">
    <property type="entry name" value="AT15442P-RELATED"/>
    <property type="match status" value="1"/>
</dbReference>
<comment type="caution">
    <text evidence="2">The sequence shown here is derived from an EMBL/GenBank/DDBJ whole genome shotgun (WGS) entry which is preliminary data.</text>
</comment>
<feature type="transmembrane region" description="Helical" evidence="1">
    <location>
        <begin position="25"/>
        <end position="44"/>
    </location>
</feature>
<evidence type="ECO:0000313" key="3">
    <source>
        <dbReference type="Proteomes" id="UP000664601"/>
    </source>
</evidence>
<protein>
    <submittedName>
        <fullName evidence="2">TIGR00341 family protein</fullName>
    </submittedName>
</protein>
<keyword evidence="1" id="KW-0812">Transmembrane</keyword>
<organism evidence="2 3">
    <name type="scientific">Candidatus Enterococcus moelleringii</name>
    <dbReference type="NCBI Taxonomy" id="2815325"/>
    <lineage>
        <taxon>Bacteria</taxon>
        <taxon>Bacillati</taxon>
        <taxon>Bacillota</taxon>
        <taxon>Bacilli</taxon>
        <taxon>Lactobacillales</taxon>
        <taxon>Enterococcaceae</taxon>
        <taxon>Enterococcus</taxon>
    </lineage>
</organism>
<dbReference type="NCBIfam" id="TIGR00341">
    <property type="entry name" value="TIGR00341 family protein"/>
    <property type="match status" value="1"/>
</dbReference>
<dbReference type="EMBL" id="JAFREM010000004">
    <property type="protein sequence ID" value="MBO1305248.1"/>
    <property type="molecule type" value="Genomic_DNA"/>
</dbReference>
<dbReference type="RefSeq" id="WP_207672177.1">
    <property type="nucleotide sequence ID" value="NZ_JAFREM010000004.1"/>
</dbReference>
<dbReference type="Proteomes" id="UP000664601">
    <property type="component" value="Unassembled WGS sequence"/>
</dbReference>
<sequence>MNLKPDFISKEQLVENVDNDMEQTALVYAILVCATLMASVGLNYNSTTTIIGAMLISPLMSGISGIGFGLGFSRLDMAKRGTFIFLLQFAIILGISFLFFYLTPIKEPTPEITSRTSATIWDILVALLGGTALAISKTRAKDNNVVVGVSIGTSLILPLCVTGYGLSNGDFTTAWNSVKLFLINVFLICLAVFVVVWLLKYGSFEKRNLSRYALFVLPFLLIGGFFVYSTVDTTITEYRAKQFSETELADYFVLEQEISSSPKELQLTLVGETLEDSDVEVLQEKLSAYNLADHQLTIQTYSSREDGSFDASVLADIMNKQNEGTSKFLGLD</sequence>
<dbReference type="Pfam" id="PF04087">
    <property type="entry name" value="DUF389"/>
    <property type="match status" value="1"/>
</dbReference>
<proteinExistence type="predicted"/>
<feature type="transmembrane region" description="Helical" evidence="1">
    <location>
        <begin position="50"/>
        <end position="71"/>
    </location>
</feature>